<feature type="compositionally biased region" description="Basic and acidic residues" evidence="1">
    <location>
        <begin position="348"/>
        <end position="357"/>
    </location>
</feature>
<evidence type="ECO:0000313" key="3">
    <source>
        <dbReference type="EMBL" id="CAF3774692.1"/>
    </source>
</evidence>
<dbReference type="Proteomes" id="UP000677228">
    <property type="component" value="Unassembled WGS sequence"/>
</dbReference>
<dbReference type="AlphaFoldDB" id="A0A8S2DM20"/>
<evidence type="ECO:0000256" key="1">
    <source>
        <dbReference type="SAM" id="MobiDB-lite"/>
    </source>
</evidence>
<evidence type="ECO:0008006" key="5">
    <source>
        <dbReference type="Google" id="ProtNLM"/>
    </source>
</evidence>
<proteinExistence type="predicted"/>
<feature type="region of interest" description="Disordered" evidence="1">
    <location>
        <begin position="333"/>
        <end position="357"/>
    </location>
</feature>
<reference evidence="2" key="1">
    <citation type="submission" date="2021-02" db="EMBL/GenBank/DDBJ databases">
        <authorList>
            <person name="Nowell W R."/>
        </authorList>
    </citation>
    <scope>NUCLEOTIDE SEQUENCE</scope>
</reference>
<evidence type="ECO:0000313" key="2">
    <source>
        <dbReference type="EMBL" id="CAF1005483.1"/>
    </source>
</evidence>
<protein>
    <recommendedName>
        <fullName evidence="5">Transposase</fullName>
    </recommendedName>
</protein>
<dbReference type="EMBL" id="CAJNOK010006497">
    <property type="protein sequence ID" value="CAF1005483.1"/>
    <property type="molecule type" value="Genomic_DNA"/>
</dbReference>
<sequence length="357" mass="41093">MSIIDTISQRLLWAFADETKRSFKAAAIIVNVGRLVPASYVYPLPPPGTSEESINVITTDNLASSLQFVWSYYELINFLMMTSKSIDISYPCAMVEGRTKIKGKQSSRAVFIERNLNWIYHMFTVFWSNHEDVFGSCKCGSCSRVVILDGHQKPRRVNHEGPRKITDHLLTILKLGAKLPFLLVYDAACQLHKFWQFRFSTEHMQKTKYTQQLMEMKLVTDRFHNTVHKKKLCKTLFNPDSEQNKADFIAINTSIAEQTFSYLTNFKLALRSFAYPTSALFTILLLHLKNCDKLNQDPAQQGLIIGSTLESKIQDQASYRSYCVFETLLIEEEHNEDDPQPDEAYVDMSDHDDNNDR</sequence>
<accession>A0A8S2DM20</accession>
<feature type="compositionally biased region" description="Acidic residues" evidence="1">
    <location>
        <begin position="333"/>
        <end position="345"/>
    </location>
</feature>
<comment type="caution">
    <text evidence="2">The sequence shown here is derived from an EMBL/GenBank/DDBJ whole genome shotgun (WGS) entry which is preliminary data.</text>
</comment>
<dbReference type="EMBL" id="CAJOBA010006506">
    <property type="protein sequence ID" value="CAF3774692.1"/>
    <property type="molecule type" value="Genomic_DNA"/>
</dbReference>
<name>A0A8S2DM20_9BILA</name>
<organism evidence="2 4">
    <name type="scientific">Didymodactylos carnosus</name>
    <dbReference type="NCBI Taxonomy" id="1234261"/>
    <lineage>
        <taxon>Eukaryota</taxon>
        <taxon>Metazoa</taxon>
        <taxon>Spiralia</taxon>
        <taxon>Gnathifera</taxon>
        <taxon>Rotifera</taxon>
        <taxon>Eurotatoria</taxon>
        <taxon>Bdelloidea</taxon>
        <taxon>Philodinida</taxon>
        <taxon>Philodinidae</taxon>
        <taxon>Didymodactylos</taxon>
    </lineage>
</organism>
<evidence type="ECO:0000313" key="4">
    <source>
        <dbReference type="Proteomes" id="UP000677228"/>
    </source>
</evidence>
<gene>
    <name evidence="2" type="ORF">OVA965_LOCUS14775</name>
    <name evidence="3" type="ORF">TMI583_LOCUS14782</name>
</gene>
<dbReference type="Proteomes" id="UP000682733">
    <property type="component" value="Unassembled WGS sequence"/>
</dbReference>